<protein>
    <submittedName>
        <fullName evidence="1">Uncharacterized protein</fullName>
    </submittedName>
</protein>
<sequence>MFVMEEDELAVAGGANVGLDGRDAEIERRLERRQRILRGERGCAPMGDDSALW</sequence>
<dbReference type="EMBL" id="CADCWN010000198">
    <property type="protein sequence ID" value="CAA9576192.1"/>
    <property type="molecule type" value="Genomic_DNA"/>
</dbReference>
<name>A0A6J4VDQ5_9BACT</name>
<organism evidence="1">
    <name type="scientific">uncultured Thermomicrobiales bacterium</name>
    <dbReference type="NCBI Taxonomy" id="1645740"/>
    <lineage>
        <taxon>Bacteria</taxon>
        <taxon>Pseudomonadati</taxon>
        <taxon>Thermomicrobiota</taxon>
        <taxon>Thermomicrobia</taxon>
        <taxon>Thermomicrobiales</taxon>
        <taxon>environmental samples</taxon>
    </lineage>
</organism>
<accession>A0A6J4VDQ5</accession>
<proteinExistence type="predicted"/>
<dbReference type="AlphaFoldDB" id="A0A6J4VDQ5"/>
<reference evidence="1" key="1">
    <citation type="submission" date="2020-02" db="EMBL/GenBank/DDBJ databases">
        <authorList>
            <person name="Meier V. D."/>
        </authorList>
    </citation>
    <scope>NUCLEOTIDE SEQUENCE</scope>
    <source>
        <strain evidence="1">AVDCRST_MAG18</strain>
    </source>
</reference>
<gene>
    <name evidence="1" type="ORF">AVDCRST_MAG18-2571</name>
</gene>
<evidence type="ECO:0000313" key="1">
    <source>
        <dbReference type="EMBL" id="CAA9576192.1"/>
    </source>
</evidence>